<accession>A0A1H9M2Q5</accession>
<protein>
    <submittedName>
        <fullName evidence="1">Sporulation protein YqfC</fullName>
    </submittedName>
</protein>
<dbReference type="STRING" id="531814.SAMN04487944_101524"/>
<dbReference type="EMBL" id="FOGL01000001">
    <property type="protein sequence ID" value="SER17941.1"/>
    <property type="molecule type" value="Genomic_DNA"/>
</dbReference>
<sequence length="103" mass="11849">MAQWKEKLTRMITKTFDLPSEVMLELPRITMIGSIHFYIENHQGLVIFQTDELLLKVHQGYVRIIGTDFVLKMMVGQEILLEGKIKDITFQDESVKPEIGGKG</sequence>
<organism evidence="1 2">
    <name type="scientific">Gracilibacillus ureilyticus</name>
    <dbReference type="NCBI Taxonomy" id="531814"/>
    <lineage>
        <taxon>Bacteria</taxon>
        <taxon>Bacillati</taxon>
        <taxon>Bacillota</taxon>
        <taxon>Bacilli</taxon>
        <taxon>Bacillales</taxon>
        <taxon>Bacillaceae</taxon>
        <taxon>Gracilibacillus</taxon>
    </lineage>
</organism>
<proteinExistence type="predicted"/>
<dbReference type="RefSeq" id="WP_245711554.1">
    <property type="nucleotide sequence ID" value="NZ_FOGL01000001.1"/>
</dbReference>
<dbReference type="InterPro" id="IPR022477">
    <property type="entry name" value="Spore_YqfC"/>
</dbReference>
<name>A0A1H9M2Q5_9BACI</name>
<dbReference type="Proteomes" id="UP000199687">
    <property type="component" value="Unassembled WGS sequence"/>
</dbReference>
<reference evidence="1 2" key="1">
    <citation type="submission" date="2016-10" db="EMBL/GenBank/DDBJ databases">
        <authorList>
            <person name="de Groot N.N."/>
        </authorList>
    </citation>
    <scope>NUCLEOTIDE SEQUENCE [LARGE SCALE GENOMIC DNA]</scope>
    <source>
        <strain evidence="1 2">CGMCC 1.7727</strain>
    </source>
</reference>
<dbReference type="NCBIfam" id="TIGR02856">
    <property type="entry name" value="spore_yqfC"/>
    <property type="match status" value="1"/>
</dbReference>
<dbReference type="InterPro" id="IPR022476">
    <property type="entry name" value="Spore_YabP/YqfC"/>
</dbReference>
<evidence type="ECO:0000313" key="1">
    <source>
        <dbReference type="EMBL" id="SER17941.1"/>
    </source>
</evidence>
<evidence type="ECO:0000313" key="2">
    <source>
        <dbReference type="Proteomes" id="UP000199687"/>
    </source>
</evidence>
<dbReference type="AlphaFoldDB" id="A0A1H9M2Q5"/>
<keyword evidence="2" id="KW-1185">Reference proteome</keyword>
<gene>
    <name evidence="1" type="ORF">SAMN04487944_101524</name>
</gene>
<dbReference type="Pfam" id="PF07873">
    <property type="entry name" value="YabP"/>
    <property type="match status" value="1"/>
</dbReference>